<evidence type="ECO:0000313" key="7">
    <source>
        <dbReference type="Proteomes" id="UP000251402"/>
    </source>
</evidence>
<evidence type="ECO:0000256" key="2">
    <source>
        <dbReference type="ARBA" id="ARBA00023015"/>
    </source>
</evidence>
<evidence type="ECO:0000256" key="3">
    <source>
        <dbReference type="ARBA" id="ARBA00023125"/>
    </source>
</evidence>
<proteinExistence type="inferred from homology"/>
<dbReference type="SUPFAM" id="SSF46785">
    <property type="entry name" value="Winged helix' DNA-binding domain"/>
    <property type="match status" value="1"/>
</dbReference>
<dbReference type="InterPro" id="IPR036390">
    <property type="entry name" value="WH_DNA-bd_sf"/>
</dbReference>
<comment type="similarity">
    <text evidence="1">Belongs to the LysR transcriptional regulatory family.</text>
</comment>
<dbReference type="GO" id="GO:0000976">
    <property type="term" value="F:transcription cis-regulatory region binding"/>
    <property type="evidence" value="ECO:0007669"/>
    <property type="project" value="TreeGrafter"/>
</dbReference>
<dbReference type="OrthoDB" id="9803735at2"/>
<evidence type="ECO:0000256" key="1">
    <source>
        <dbReference type="ARBA" id="ARBA00009437"/>
    </source>
</evidence>
<dbReference type="FunFam" id="1.10.10.10:FF:000001">
    <property type="entry name" value="LysR family transcriptional regulator"/>
    <property type="match status" value="1"/>
</dbReference>
<evidence type="ECO:0000256" key="4">
    <source>
        <dbReference type="ARBA" id="ARBA00023163"/>
    </source>
</evidence>
<gene>
    <name evidence="6" type="ORF">DEO27_017835</name>
</gene>
<reference evidence="6" key="1">
    <citation type="submission" date="2019-08" db="EMBL/GenBank/DDBJ databases">
        <title>Comparative genome analysis confer to the adaptation heavy metal polluted environment.</title>
        <authorList>
            <person name="Li Y."/>
        </authorList>
    </citation>
    <scope>NUCLEOTIDE SEQUENCE [LARGE SCALE GENOMIC DNA]</scope>
    <source>
        <strain evidence="6">P1</strain>
    </source>
</reference>
<dbReference type="Pfam" id="PF00126">
    <property type="entry name" value="HTH_1"/>
    <property type="match status" value="1"/>
</dbReference>
<dbReference type="Pfam" id="PF03466">
    <property type="entry name" value="LysR_substrate"/>
    <property type="match status" value="1"/>
</dbReference>
<dbReference type="PRINTS" id="PR00039">
    <property type="entry name" value="HTHLYSR"/>
</dbReference>
<dbReference type="PROSITE" id="PS50931">
    <property type="entry name" value="HTH_LYSR"/>
    <property type="match status" value="1"/>
</dbReference>
<dbReference type="InterPro" id="IPR036388">
    <property type="entry name" value="WH-like_DNA-bd_sf"/>
</dbReference>
<protein>
    <submittedName>
        <fullName evidence="6">LysR family transcriptional regulator</fullName>
    </submittedName>
</protein>
<dbReference type="Proteomes" id="UP000251402">
    <property type="component" value="Chromosome"/>
</dbReference>
<sequence length="339" mass="38950">MYAYMIHEKNELILCKSLAKLIMNIALHHFRLVDTISKEGSLTKAASALHLTQSALSHQLKELEKELDIEVFHRQGKRLQLTEVGYRFLRSSEKILAEIRTLEEDINNYKNGKTGKLNISMQCYTAYHWLPGVIKDFKSQWPDININIVSDASRRPLEYLMRGDLDLGIVRTQMVNTQIVYEPIFEDRLIAILPADHPLAKKAVIDICDFQDQELILALYDPSYQETPIIETLIQEQHVKPKTLSRIHYTDATIEMVNAGLGISVMADWIVKPYLPGKHIVTKPLHHSIAKRTWYAATCKDTPAIQNFLSCLKNHFCKTEMLCNEFDDVADSYPELRAI</sequence>
<feature type="domain" description="HTH lysR-type" evidence="5">
    <location>
        <begin position="25"/>
        <end position="82"/>
    </location>
</feature>
<evidence type="ECO:0000259" key="5">
    <source>
        <dbReference type="PROSITE" id="PS50931"/>
    </source>
</evidence>
<keyword evidence="7" id="KW-1185">Reference proteome</keyword>
<dbReference type="KEGG" id="mrub:DEO27_017835"/>
<evidence type="ECO:0000313" key="6">
    <source>
        <dbReference type="EMBL" id="QEM11809.1"/>
    </source>
</evidence>
<keyword evidence="2" id="KW-0805">Transcription regulation</keyword>
<dbReference type="GO" id="GO:0003700">
    <property type="term" value="F:DNA-binding transcription factor activity"/>
    <property type="evidence" value="ECO:0007669"/>
    <property type="project" value="InterPro"/>
</dbReference>
<dbReference type="CDD" id="cd05466">
    <property type="entry name" value="PBP2_LTTR_substrate"/>
    <property type="match status" value="1"/>
</dbReference>
<dbReference type="EMBL" id="CP043450">
    <property type="protein sequence ID" value="QEM11809.1"/>
    <property type="molecule type" value="Genomic_DNA"/>
</dbReference>
<dbReference type="Gene3D" id="3.40.190.10">
    <property type="entry name" value="Periplasmic binding protein-like II"/>
    <property type="match status" value="2"/>
</dbReference>
<dbReference type="InterPro" id="IPR000847">
    <property type="entry name" value="LysR_HTH_N"/>
</dbReference>
<dbReference type="InterPro" id="IPR005119">
    <property type="entry name" value="LysR_subst-bd"/>
</dbReference>
<dbReference type="PANTHER" id="PTHR30126">
    <property type="entry name" value="HTH-TYPE TRANSCRIPTIONAL REGULATOR"/>
    <property type="match status" value="1"/>
</dbReference>
<dbReference type="PANTHER" id="PTHR30126:SF25">
    <property type="entry name" value="HTH-TYPE TRANSCRIPTIONAL REGULATOR METR"/>
    <property type="match status" value="1"/>
</dbReference>
<keyword evidence="4" id="KW-0804">Transcription</keyword>
<keyword evidence="3" id="KW-0238">DNA-binding</keyword>
<organism evidence="6 7">
    <name type="scientific">Mucilaginibacter rubeus</name>
    <dbReference type="NCBI Taxonomy" id="2027860"/>
    <lineage>
        <taxon>Bacteria</taxon>
        <taxon>Pseudomonadati</taxon>
        <taxon>Bacteroidota</taxon>
        <taxon>Sphingobacteriia</taxon>
        <taxon>Sphingobacteriales</taxon>
        <taxon>Sphingobacteriaceae</taxon>
        <taxon>Mucilaginibacter</taxon>
    </lineage>
</organism>
<dbReference type="AlphaFoldDB" id="A0A5C1I1T3"/>
<accession>A0A5C1I1T3</accession>
<dbReference type="SUPFAM" id="SSF53850">
    <property type="entry name" value="Periplasmic binding protein-like II"/>
    <property type="match status" value="1"/>
</dbReference>
<name>A0A5C1I1T3_9SPHI</name>
<dbReference type="Gene3D" id="1.10.10.10">
    <property type="entry name" value="Winged helix-like DNA-binding domain superfamily/Winged helix DNA-binding domain"/>
    <property type="match status" value="1"/>
</dbReference>